<sequence>MLCRGNRQISSLIGEGEMRDLLQSNKIKTNGELIKPILHVVESSISRSFEESIGVPRGTLVEFFEINRLSLYSDPNDSCSLKILPPNQEIEKHPRVDQELFLDTKGSVIGGIYICLAIEPSKVEFQLVFRRTVLDLYLVLRQRITQKQQLIEEQQLIETQLRADIALRTMEKNRAEAYSNEIEKELNEERRQKVTVEALLQEERRQRSIEQQNYIQQMILSNTMGQNLDLMQGVIASLTAQRDDARAEVARLVNE</sequence>
<dbReference type="AlphaFoldDB" id="A0AAD3D645"/>
<evidence type="ECO:0000313" key="2">
    <source>
        <dbReference type="EMBL" id="GFH57381.1"/>
    </source>
</evidence>
<keyword evidence="3" id="KW-1185">Reference proteome</keyword>
<dbReference type="Proteomes" id="UP001054902">
    <property type="component" value="Unassembled WGS sequence"/>
</dbReference>
<comment type="caution">
    <text evidence="2">The sequence shown here is derived from an EMBL/GenBank/DDBJ whole genome shotgun (WGS) entry which is preliminary data.</text>
</comment>
<accession>A0AAD3D645</accession>
<evidence type="ECO:0000313" key="3">
    <source>
        <dbReference type="Proteomes" id="UP001054902"/>
    </source>
</evidence>
<keyword evidence="1" id="KW-0175">Coiled coil</keyword>
<evidence type="ECO:0000256" key="1">
    <source>
        <dbReference type="SAM" id="Coils"/>
    </source>
</evidence>
<gene>
    <name evidence="2" type="ORF">CTEN210_13857</name>
</gene>
<dbReference type="EMBL" id="BLLK01000058">
    <property type="protein sequence ID" value="GFH57381.1"/>
    <property type="molecule type" value="Genomic_DNA"/>
</dbReference>
<organism evidence="2 3">
    <name type="scientific">Chaetoceros tenuissimus</name>
    <dbReference type="NCBI Taxonomy" id="426638"/>
    <lineage>
        <taxon>Eukaryota</taxon>
        <taxon>Sar</taxon>
        <taxon>Stramenopiles</taxon>
        <taxon>Ochrophyta</taxon>
        <taxon>Bacillariophyta</taxon>
        <taxon>Coscinodiscophyceae</taxon>
        <taxon>Chaetocerotophycidae</taxon>
        <taxon>Chaetocerotales</taxon>
        <taxon>Chaetocerotaceae</taxon>
        <taxon>Chaetoceros</taxon>
    </lineage>
</organism>
<name>A0AAD3D645_9STRA</name>
<reference evidence="2 3" key="1">
    <citation type="journal article" date="2021" name="Sci. Rep.">
        <title>The genome of the diatom Chaetoceros tenuissimus carries an ancient integrated fragment of an extant virus.</title>
        <authorList>
            <person name="Hongo Y."/>
            <person name="Kimura K."/>
            <person name="Takaki Y."/>
            <person name="Yoshida Y."/>
            <person name="Baba S."/>
            <person name="Kobayashi G."/>
            <person name="Nagasaki K."/>
            <person name="Hano T."/>
            <person name="Tomaru Y."/>
        </authorList>
    </citation>
    <scope>NUCLEOTIDE SEQUENCE [LARGE SCALE GENOMIC DNA]</scope>
    <source>
        <strain evidence="2 3">NIES-3715</strain>
    </source>
</reference>
<proteinExistence type="predicted"/>
<protein>
    <submittedName>
        <fullName evidence="2">Uncharacterized protein</fullName>
    </submittedName>
</protein>
<feature type="coiled-coil region" evidence="1">
    <location>
        <begin position="168"/>
        <end position="206"/>
    </location>
</feature>